<organism evidence="2 3">
    <name type="scientific">Lactobacillus iners</name>
    <dbReference type="NCBI Taxonomy" id="147802"/>
    <lineage>
        <taxon>Bacteria</taxon>
        <taxon>Bacillati</taxon>
        <taxon>Bacillota</taxon>
        <taxon>Bacilli</taxon>
        <taxon>Lactobacillales</taxon>
        <taxon>Lactobacillaceae</taxon>
        <taxon>Lactobacillus</taxon>
    </lineage>
</organism>
<proteinExistence type="predicted"/>
<name>A0A6G7BBA1_9LACO</name>
<evidence type="ECO:0000256" key="1">
    <source>
        <dbReference type="SAM" id="Coils"/>
    </source>
</evidence>
<dbReference type="AlphaFoldDB" id="A0A6G7BBA1"/>
<protein>
    <submittedName>
        <fullName evidence="2">Uncharacterized protein</fullName>
    </submittedName>
</protein>
<gene>
    <name evidence="2" type="ORF">G6Z83_07160</name>
</gene>
<accession>A0A6G7BBA1</accession>
<keyword evidence="1" id="KW-0175">Coiled coil</keyword>
<evidence type="ECO:0000313" key="2">
    <source>
        <dbReference type="EMBL" id="QIH24491.1"/>
    </source>
</evidence>
<reference evidence="2 3" key="1">
    <citation type="submission" date="2020-02" db="EMBL/GenBank/DDBJ databases">
        <title>Complete genome sequences of six Lactobacillus iners strains isolated from the human vagina.</title>
        <authorList>
            <person name="France M.T."/>
            <person name="Rutt L."/>
            <person name="Narina S."/>
            <person name="Arbaugh S."/>
            <person name="Humphrys M.S."/>
            <person name="Ma B."/>
            <person name="Hayward M.R."/>
            <person name="Relman D."/>
            <person name="Kwon D.S."/>
            <person name="Ravel J."/>
        </authorList>
    </citation>
    <scope>NUCLEOTIDE SEQUENCE [LARGE SCALE GENOMIC DNA]</scope>
    <source>
        <strain evidence="2 3">C0210C1</strain>
        <plasmid evidence="3">pc0210c1</plasmid>
    </source>
</reference>
<evidence type="ECO:0000313" key="3">
    <source>
        <dbReference type="Proteomes" id="UP000501676"/>
    </source>
</evidence>
<sequence length="237" mass="28671">MNENMITLDECNYFLLKNHLYFDTSKVDIYKDFENMTLDDFFYRIYYEVIPKEIEVIVSRENDNQQSKIIELLHNVSQAQHEIDLFEKIKENERQRNIKYCIEDVLKDCDFSIYTYDEKIIEISKYTDHIDIEKIVTIDIDKGKKLNEPQKDEEIYKALKKYVDEYDIDKDVQYYTGCCVADGYSIKQIYEDLESFICDLRTVTDVYQKYLKEDFMYNLCTVMNAYQKYINSRDIDE</sequence>
<dbReference type="EMBL" id="CP049229">
    <property type="protein sequence ID" value="QIH24491.1"/>
    <property type="molecule type" value="Genomic_DNA"/>
</dbReference>
<geneLocation type="plasmid" evidence="3">
    <name>pc0210c1</name>
</geneLocation>
<dbReference type="RefSeq" id="WP_164824167.1">
    <property type="nucleotide sequence ID" value="NZ_CP049227.1"/>
</dbReference>
<feature type="coiled-coil region" evidence="1">
    <location>
        <begin position="62"/>
        <end position="96"/>
    </location>
</feature>
<dbReference type="Proteomes" id="UP000501676">
    <property type="component" value="Plasmid pC0210C1"/>
</dbReference>
<keyword evidence="2" id="KW-0614">Plasmid</keyword>